<comment type="similarity">
    <text evidence="2">Belongs to the FAD-dependent oxidoreductase 2 family. FRD/SDH subfamily.</text>
</comment>
<evidence type="ECO:0000256" key="8">
    <source>
        <dbReference type="ARBA" id="ARBA00077246"/>
    </source>
</evidence>
<dbReference type="EC" id="1.3.1.6" evidence="7"/>
<dbReference type="Proteomes" id="UP001172673">
    <property type="component" value="Unassembled WGS sequence"/>
</dbReference>
<dbReference type="InterPro" id="IPR010960">
    <property type="entry name" value="Flavocytochrome_c"/>
</dbReference>
<reference evidence="11" key="1">
    <citation type="submission" date="2022-10" db="EMBL/GenBank/DDBJ databases">
        <title>Culturing micro-colonial fungi from biological soil crusts in the Mojave desert and describing Neophaeococcomyces mojavensis, and introducing the new genera and species Taxawa tesnikishii.</title>
        <authorList>
            <person name="Kurbessoian T."/>
            <person name="Stajich J.E."/>
        </authorList>
    </citation>
    <scope>NUCLEOTIDE SEQUENCE</scope>
    <source>
        <strain evidence="11">TK_41</strain>
    </source>
</reference>
<dbReference type="Pfam" id="PF00173">
    <property type="entry name" value="Cyt-b5"/>
    <property type="match status" value="1"/>
</dbReference>
<keyword evidence="3" id="KW-0285">Flavoprotein</keyword>
<dbReference type="InterPro" id="IPR001199">
    <property type="entry name" value="Cyt_B5-like_heme/steroid-bd"/>
</dbReference>
<dbReference type="EMBL" id="JAPDRK010000002">
    <property type="protein sequence ID" value="KAJ9615280.1"/>
    <property type="molecule type" value="Genomic_DNA"/>
</dbReference>
<comment type="catalytic activity">
    <reaction evidence="6">
        <text>succinate + NAD(+) = fumarate + NADH + H(+)</text>
        <dbReference type="Rhea" id="RHEA:18281"/>
        <dbReference type="ChEBI" id="CHEBI:15378"/>
        <dbReference type="ChEBI" id="CHEBI:29806"/>
        <dbReference type="ChEBI" id="CHEBI:30031"/>
        <dbReference type="ChEBI" id="CHEBI:57540"/>
        <dbReference type="ChEBI" id="CHEBI:57945"/>
        <dbReference type="EC" id="1.3.1.6"/>
    </reaction>
</comment>
<dbReference type="Gene3D" id="3.10.120.10">
    <property type="entry name" value="Cytochrome b5-like heme/steroid binding domain"/>
    <property type="match status" value="1"/>
</dbReference>
<dbReference type="Pfam" id="PF00890">
    <property type="entry name" value="FAD_binding_2"/>
    <property type="match status" value="1"/>
</dbReference>
<keyword evidence="12" id="KW-1185">Reference proteome</keyword>
<evidence type="ECO:0000256" key="1">
    <source>
        <dbReference type="ARBA" id="ARBA00001974"/>
    </source>
</evidence>
<dbReference type="NCBIfam" id="TIGR01813">
    <property type="entry name" value="flavo_cyto_c"/>
    <property type="match status" value="1"/>
</dbReference>
<dbReference type="Gene3D" id="3.90.700.10">
    <property type="entry name" value="Succinate dehydrogenase/fumarate reductase flavoprotein, catalytic domain"/>
    <property type="match status" value="1"/>
</dbReference>
<organism evidence="11 12">
    <name type="scientific">Cladophialophora chaetospira</name>
    <dbReference type="NCBI Taxonomy" id="386627"/>
    <lineage>
        <taxon>Eukaryota</taxon>
        <taxon>Fungi</taxon>
        <taxon>Dikarya</taxon>
        <taxon>Ascomycota</taxon>
        <taxon>Pezizomycotina</taxon>
        <taxon>Eurotiomycetes</taxon>
        <taxon>Chaetothyriomycetidae</taxon>
        <taxon>Chaetothyriales</taxon>
        <taxon>Herpotrichiellaceae</taxon>
        <taxon>Cladophialophora</taxon>
    </lineage>
</organism>
<evidence type="ECO:0000256" key="4">
    <source>
        <dbReference type="ARBA" id="ARBA00022827"/>
    </source>
</evidence>
<dbReference type="SUPFAM" id="SSF56425">
    <property type="entry name" value="Succinate dehydrogenase/fumarate reductase flavoprotein, catalytic domain"/>
    <property type="match status" value="1"/>
</dbReference>
<dbReference type="InterPro" id="IPR027477">
    <property type="entry name" value="Succ_DH/fumarate_Rdtase_cat_sf"/>
</dbReference>
<evidence type="ECO:0000313" key="12">
    <source>
        <dbReference type="Proteomes" id="UP001172673"/>
    </source>
</evidence>
<dbReference type="InterPro" id="IPR050315">
    <property type="entry name" value="FAD-oxidoreductase_2"/>
</dbReference>
<feature type="region of interest" description="Disordered" evidence="9">
    <location>
        <begin position="512"/>
        <end position="567"/>
    </location>
</feature>
<comment type="caution">
    <text evidence="11">The sequence shown here is derived from an EMBL/GenBank/DDBJ whole genome shotgun (WGS) entry which is preliminary data.</text>
</comment>
<evidence type="ECO:0000313" key="11">
    <source>
        <dbReference type="EMBL" id="KAJ9615280.1"/>
    </source>
</evidence>
<dbReference type="AlphaFoldDB" id="A0AA39CPI8"/>
<evidence type="ECO:0000256" key="7">
    <source>
        <dbReference type="ARBA" id="ARBA00067004"/>
    </source>
</evidence>
<dbReference type="PANTHER" id="PTHR43400">
    <property type="entry name" value="FUMARATE REDUCTASE"/>
    <property type="match status" value="1"/>
</dbReference>
<accession>A0AA39CPI8</accession>
<dbReference type="SUPFAM" id="SSF51905">
    <property type="entry name" value="FAD/NAD(P)-binding domain"/>
    <property type="match status" value="1"/>
</dbReference>
<dbReference type="InterPro" id="IPR036400">
    <property type="entry name" value="Cyt_B5-like_heme/steroid_sf"/>
</dbReference>
<evidence type="ECO:0000256" key="5">
    <source>
        <dbReference type="ARBA" id="ARBA00023002"/>
    </source>
</evidence>
<evidence type="ECO:0000256" key="6">
    <source>
        <dbReference type="ARBA" id="ARBA00050832"/>
    </source>
</evidence>
<evidence type="ECO:0000256" key="2">
    <source>
        <dbReference type="ARBA" id="ARBA00008040"/>
    </source>
</evidence>
<feature type="domain" description="Cytochrome b5 heme-binding" evidence="10">
    <location>
        <begin position="572"/>
        <end position="648"/>
    </location>
</feature>
<dbReference type="GO" id="GO:0010181">
    <property type="term" value="F:FMN binding"/>
    <property type="evidence" value="ECO:0007669"/>
    <property type="project" value="InterPro"/>
</dbReference>
<name>A0AA39CPI8_9EURO</name>
<evidence type="ECO:0000256" key="9">
    <source>
        <dbReference type="SAM" id="MobiDB-lite"/>
    </source>
</evidence>
<evidence type="ECO:0000259" key="10">
    <source>
        <dbReference type="PROSITE" id="PS50255"/>
    </source>
</evidence>
<dbReference type="Gene3D" id="3.50.50.60">
    <property type="entry name" value="FAD/NAD(P)-binding domain"/>
    <property type="match status" value="1"/>
</dbReference>
<sequence length="656" mass="71069">MAPPRVIVVGGGLSGLSAAHTVYLNGGNVLVLDKNSESEGLQASWTPAYQCADFFGGNSTKATSGINGALTRTQVDLSIQDSVKQFYDDTLKSARDKARPDLIKVLTYQSAAAVEWLQDVFNLDLTLVSRLGGHSFPRTHRGHDAKFPGMAITYALMQRMEELTESDPDRVQVIKKAKVTKLNKEGNVVTGVTYEFNGEETTVDGVVILATGGYAADFGETSLLKKHRPDTFDLSSTNGTHATGDGHKMLMAIGANDIDMDKVQVHPTGLVDPKDPGSKWKFLAAEALRGEGGVLLNSDGQRFCDDLGHRDYVSGKMWEEKEKGKWPIRLVLNSKASNVLDFHTRHYSGRGLMKKMTGKELAQEIGCGEEALDKQFKEYNAIAKGDKKDEWGKKYFHNLPLEINDTFHVALMEPVLHFTMGGMEINDKAQVLNKEQKPFDALFACGELAGGVHGANRLGGSSLLGCVVYGRVAGASASRYLLEKLTTEGGASGASNRLGQISLHIDPSAPGKISVEWGSGGGSGASSGPSVGTERTSQQAQKSAGPVMDGNKSQDPGKKKDTNDISNFKVPEKEFSLEEVAKHNKKDDLWIAVKGVVLDVTNWLDEHPGGPQALFSHMGKDASEEFEMLHDDEVIPKYAADIVIGRVQGQEVRLEY</sequence>
<feature type="compositionally biased region" description="Polar residues" evidence="9">
    <location>
        <begin position="533"/>
        <end position="542"/>
    </location>
</feature>
<dbReference type="PANTHER" id="PTHR43400:SF1">
    <property type="entry name" value="FUMARATE REDUCTASE"/>
    <property type="match status" value="1"/>
</dbReference>
<comment type="cofactor">
    <cofactor evidence="1">
        <name>FAD</name>
        <dbReference type="ChEBI" id="CHEBI:57692"/>
    </cofactor>
</comment>
<dbReference type="SUPFAM" id="SSF55856">
    <property type="entry name" value="Cytochrome b5-like heme/steroid binding domain"/>
    <property type="match status" value="1"/>
</dbReference>
<protein>
    <recommendedName>
        <fullName evidence="7">fumarate reductase (NADH)</fullName>
        <ecNumber evidence="7">1.3.1.6</ecNumber>
    </recommendedName>
    <alternativeName>
        <fullName evidence="8">NADH-dependent fumarate reductase</fullName>
    </alternativeName>
</protein>
<dbReference type="InterPro" id="IPR003953">
    <property type="entry name" value="FAD-dep_OxRdtase_2_FAD-bd"/>
</dbReference>
<dbReference type="FunFam" id="3.90.700.10:FF:000007">
    <property type="entry name" value="NADH-dependent fumarate reductase"/>
    <property type="match status" value="1"/>
</dbReference>
<keyword evidence="4" id="KW-0274">FAD</keyword>
<gene>
    <name evidence="11" type="primary">OSM2</name>
    <name evidence="11" type="ORF">H2200_001355</name>
</gene>
<dbReference type="SMART" id="SM01117">
    <property type="entry name" value="Cyt-b5"/>
    <property type="match status" value="1"/>
</dbReference>
<evidence type="ECO:0000256" key="3">
    <source>
        <dbReference type="ARBA" id="ARBA00022630"/>
    </source>
</evidence>
<keyword evidence="5" id="KW-0560">Oxidoreductase</keyword>
<dbReference type="PROSITE" id="PS50255">
    <property type="entry name" value="CYTOCHROME_B5_2"/>
    <property type="match status" value="1"/>
</dbReference>
<proteinExistence type="inferred from homology"/>
<dbReference type="InterPro" id="IPR036188">
    <property type="entry name" value="FAD/NAD-bd_sf"/>
</dbReference>
<dbReference type="GO" id="GO:0016156">
    <property type="term" value="F:fumarate reductase (NADH) activity"/>
    <property type="evidence" value="ECO:0007669"/>
    <property type="project" value="UniProtKB-EC"/>
</dbReference>